<evidence type="ECO:0008006" key="3">
    <source>
        <dbReference type="Google" id="ProtNLM"/>
    </source>
</evidence>
<name>A0A388T0A4_9ACTN</name>
<comment type="caution">
    <text evidence="1">The sequence shown here is derived from an EMBL/GenBank/DDBJ whole genome shotgun (WGS) entry which is preliminary data.</text>
</comment>
<organism evidence="1 2">
    <name type="scientific">Streptomyces spongiicola</name>
    <dbReference type="NCBI Taxonomy" id="1690221"/>
    <lineage>
        <taxon>Bacteria</taxon>
        <taxon>Bacillati</taxon>
        <taxon>Actinomycetota</taxon>
        <taxon>Actinomycetes</taxon>
        <taxon>Kitasatosporales</taxon>
        <taxon>Streptomycetaceae</taxon>
        <taxon>Streptomyces</taxon>
    </lineage>
</organism>
<gene>
    <name evidence="1" type="ORF">SSP531S_38120</name>
</gene>
<dbReference type="AlphaFoldDB" id="A0A388T0A4"/>
<evidence type="ECO:0000313" key="2">
    <source>
        <dbReference type="Proteomes" id="UP000265354"/>
    </source>
</evidence>
<sequence length="366" mass="39515">MRRPAIAPSREPAAVSGVRWHLPEVTPGRVRRVLDRAFAASARSAAVPRTKLFVRGEPMERPGAWRGERPAEGAAHDVFAWAGAAQTHDRTLFRALVTGLEPWFARRGLPQGRVEAEVFYGRYGETPGGIHREACSNLHLVVEGRKTMDFWAGDAWLPPETPVREDRDPESGAQEQYLSGLAPRDHRHRAESLTAAPGQGFAWEAGTWHVGRSEGGPSLALNVASYGRGAACPGPVLRSWSDRFAGEVPGDWLEDYRCHTASDGTAADMLATLSGLGMRPPRPARTGGPLAGPARLRAPVLWHGDGGVLRIAALGASVRVPDRVEVRDWLARGLRCPRAGLYVPAGCRQVAGWLAERGALTVGRGT</sequence>
<dbReference type="EMBL" id="BGZL01000010">
    <property type="protein sequence ID" value="GBQ02353.1"/>
    <property type="molecule type" value="Genomic_DNA"/>
</dbReference>
<protein>
    <recommendedName>
        <fullName evidence="3">JmjC domain-containing protein</fullName>
    </recommendedName>
</protein>
<dbReference type="SUPFAM" id="SSF51197">
    <property type="entry name" value="Clavaminate synthase-like"/>
    <property type="match status" value="1"/>
</dbReference>
<dbReference type="RefSeq" id="WP_116428144.1">
    <property type="nucleotide sequence ID" value="NZ_BGZL01000010.1"/>
</dbReference>
<reference evidence="1 2" key="1">
    <citation type="submission" date="2018-07" db="EMBL/GenBank/DDBJ databases">
        <title>Whole Genome Shotgun Sequence of Streptomyces spongiicola strain 531S.</title>
        <authorList>
            <person name="Dohra H."/>
            <person name="Kodani S."/>
        </authorList>
    </citation>
    <scope>NUCLEOTIDE SEQUENCE [LARGE SCALE GENOMIC DNA]</scope>
    <source>
        <strain evidence="1 2">531S</strain>
    </source>
</reference>
<accession>A0A388T0A4</accession>
<evidence type="ECO:0000313" key="1">
    <source>
        <dbReference type="EMBL" id="GBQ02353.1"/>
    </source>
</evidence>
<dbReference type="Gene3D" id="2.60.120.650">
    <property type="entry name" value="Cupin"/>
    <property type="match status" value="1"/>
</dbReference>
<dbReference type="Proteomes" id="UP000265354">
    <property type="component" value="Unassembled WGS sequence"/>
</dbReference>
<proteinExistence type="predicted"/>